<protein>
    <recommendedName>
        <fullName evidence="1">Protein kinase domain-containing protein</fullName>
    </recommendedName>
</protein>
<dbReference type="AlphaFoldDB" id="A0A0A9DF74"/>
<dbReference type="EMBL" id="GBRH01211419">
    <property type="protein sequence ID" value="JAD86476.1"/>
    <property type="molecule type" value="Transcribed_RNA"/>
</dbReference>
<dbReference type="InterPro" id="IPR000719">
    <property type="entry name" value="Prot_kinase_dom"/>
</dbReference>
<proteinExistence type="predicted"/>
<dbReference type="PANTHER" id="PTHR45707:SF59">
    <property type="entry name" value="PROTEIN KINASE DOMAIN-CONTAINING PROTEIN"/>
    <property type="match status" value="1"/>
</dbReference>
<name>A0A0A9DF74_ARUDO</name>
<dbReference type="GO" id="GO:0005524">
    <property type="term" value="F:ATP binding"/>
    <property type="evidence" value="ECO:0007669"/>
    <property type="project" value="InterPro"/>
</dbReference>
<accession>A0A0A9DF74</accession>
<evidence type="ECO:0000313" key="2">
    <source>
        <dbReference type="EMBL" id="JAD86476.1"/>
    </source>
</evidence>
<sequence length="87" mass="10065">MWLKVCYEYAPTGSLAKCIFDESTRLDWATCFKTIKGICRGLHFLHKEMDRPIVHLDLEPANILLDDNMVKLRILACQDSLVKNKPE</sequence>
<reference evidence="2" key="2">
    <citation type="journal article" date="2015" name="Data Brief">
        <title>Shoot transcriptome of the giant reed, Arundo donax.</title>
        <authorList>
            <person name="Barrero R.A."/>
            <person name="Guerrero F.D."/>
            <person name="Moolhuijzen P."/>
            <person name="Goolsby J.A."/>
            <person name="Tidwell J."/>
            <person name="Bellgard S.E."/>
            <person name="Bellgard M.I."/>
        </authorList>
    </citation>
    <scope>NUCLEOTIDE SEQUENCE</scope>
    <source>
        <tissue evidence="2">Shoot tissue taken approximately 20 cm above the soil surface</tissue>
    </source>
</reference>
<evidence type="ECO:0000259" key="1">
    <source>
        <dbReference type="PROSITE" id="PS50011"/>
    </source>
</evidence>
<dbReference type="InterPro" id="IPR011009">
    <property type="entry name" value="Kinase-like_dom_sf"/>
</dbReference>
<dbReference type="PROSITE" id="PS50011">
    <property type="entry name" value="PROTEIN_KINASE_DOM"/>
    <property type="match status" value="1"/>
</dbReference>
<dbReference type="SUPFAM" id="SSF56112">
    <property type="entry name" value="Protein kinase-like (PK-like)"/>
    <property type="match status" value="1"/>
</dbReference>
<dbReference type="Gene3D" id="1.10.510.10">
    <property type="entry name" value="Transferase(Phosphotransferase) domain 1"/>
    <property type="match status" value="1"/>
</dbReference>
<dbReference type="GO" id="GO:0004672">
    <property type="term" value="F:protein kinase activity"/>
    <property type="evidence" value="ECO:0007669"/>
    <property type="project" value="InterPro"/>
</dbReference>
<dbReference type="PANTHER" id="PTHR45707">
    <property type="entry name" value="C2 CALCIUM/LIPID-BINDING PLANT PHOSPHORIBOSYLTRANSFERASE FAMILY PROTEIN"/>
    <property type="match status" value="1"/>
</dbReference>
<organism evidence="2">
    <name type="scientific">Arundo donax</name>
    <name type="common">Giant reed</name>
    <name type="synonym">Donax arundinaceus</name>
    <dbReference type="NCBI Taxonomy" id="35708"/>
    <lineage>
        <taxon>Eukaryota</taxon>
        <taxon>Viridiplantae</taxon>
        <taxon>Streptophyta</taxon>
        <taxon>Embryophyta</taxon>
        <taxon>Tracheophyta</taxon>
        <taxon>Spermatophyta</taxon>
        <taxon>Magnoliopsida</taxon>
        <taxon>Liliopsida</taxon>
        <taxon>Poales</taxon>
        <taxon>Poaceae</taxon>
        <taxon>PACMAD clade</taxon>
        <taxon>Arundinoideae</taxon>
        <taxon>Arundineae</taxon>
        <taxon>Arundo</taxon>
    </lineage>
</organism>
<dbReference type="Pfam" id="PF00069">
    <property type="entry name" value="Pkinase"/>
    <property type="match status" value="1"/>
</dbReference>
<feature type="domain" description="Protein kinase" evidence="1">
    <location>
        <begin position="1"/>
        <end position="87"/>
    </location>
</feature>
<reference evidence="2" key="1">
    <citation type="submission" date="2014-09" db="EMBL/GenBank/DDBJ databases">
        <authorList>
            <person name="Magalhaes I.L.F."/>
            <person name="Oliveira U."/>
            <person name="Santos F.R."/>
            <person name="Vidigal T.H.D.A."/>
            <person name="Brescovit A.D."/>
            <person name="Santos A.J."/>
        </authorList>
    </citation>
    <scope>NUCLEOTIDE SEQUENCE</scope>
    <source>
        <tissue evidence="2">Shoot tissue taken approximately 20 cm above the soil surface</tissue>
    </source>
</reference>